<dbReference type="PANTHER" id="PTHR14309:SF10">
    <property type="entry name" value="PH DOMAIN-CONTAINING PROTEIN"/>
    <property type="match status" value="1"/>
</dbReference>
<organism evidence="5 6">
    <name type="scientific">Aphanomyces astaci</name>
    <name type="common">Crayfish plague agent</name>
    <dbReference type="NCBI Taxonomy" id="112090"/>
    <lineage>
        <taxon>Eukaryota</taxon>
        <taxon>Sar</taxon>
        <taxon>Stramenopiles</taxon>
        <taxon>Oomycota</taxon>
        <taxon>Saprolegniomycetes</taxon>
        <taxon>Saprolegniales</taxon>
        <taxon>Verrucalvaceae</taxon>
        <taxon>Aphanomyces</taxon>
    </lineage>
</organism>
<dbReference type="InterPro" id="IPR011993">
    <property type="entry name" value="PH-like_dom_sf"/>
</dbReference>
<keyword evidence="2" id="KW-0472">Membrane</keyword>
<dbReference type="EMBL" id="QUTF01008401">
    <property type="protein sequence ID" value="RHZ38680.1"/>
    <property type="molecule type" value="Genomic_DNA"/>
</dbReference>
<dbReference type="GO" id="GO:0016020">
    <property type="term" value="C:membrane"/>
    <property type="evidence" value="ECO:0007669"/>
    <property type="project" value="UniProtKB-SubCell"/>
</dbReference>
<accession>A0A418FVF0</accession>
<dbReference type="Pfam" id="PF00169">
    <property type="entry name" value="PH"/>
    <property type="match status" value="1"/>
</dbReference>
<dbReference type="Gene3D" id="2.30.29.30">
    <property type="entry name" value="Pleckstrin-homology domain (PH domain)/Phosphotyrosine-binding domain (PTB)"/>
    <property type="match status" value="1"/>
</dbReference>
<dbReference type="VEuPathDB" id="FungiDB:H257_10913"/>
<dbReference type="InterPro" id="IPR039680">
    <property type="entry name" value="PLEKHB1/2"/>
</dbReference>
<feature type="domain" description="PH" evidence="4">
    <location>
        <begin position="29"/>
        <end position="89"/>
    </location>
</feature>
<feature type="region of interest" description="Disordered" evidence="3">
    <location>
        <begin position="1"/>
        <end position="21"/>
    </location>
</feature>
<proteinExistence type="predicted"/>
<evidence type="ECO:0000313" key="5">
    <source>
        <dbReference type="EMBL" id="RHZ38680.1"/>
    </source>
</evidence>
<evidence type="ECO:0000256" key="2">
    <source>
        <dbReference type="ARBA" id="ARBA00023136"/>
    </source>
</evidence>
<evidence type="ECO:0000256" key="1">
    <source>
        <dbReference type="ARBA" id="ARBA00004370"/>
    </source>
</evidence>
<evidence type="ECO:0000256" key="3">
    <source>
        <dbReference type="SAM" id="MobiDB-lite"/>
    </source>
</evidence>
<name>A0A418FVF0_APHAT</name>
<evidence type="ECO:0000313" key="6">
    <source>
        <dbReference type="Proteomes" id="UP000286510"/>
    </source>
</evidence>
<dbReference type="AlphaFoldDB" id="A0A418FVF0"/>
<dbReference type="SUPFAM" id="SSF50729">
    <property type="entry name" value="PH domain-like"/>
    <property type="match status" value="1"/>
</dbReference>
<comment type="caution">
    <text evidence="5">The sequence shown here is derived from an EMBL/GenBank/DDBJ whole genome shotgun (WGS) entry which is preliminary data.</text>
</comment>
<protein>
    <recommendedName>
        <fullName evidence="4">PH domain-containing protein</fullName>
    </recommendedName>
</protein>
<dbReference type="GO" id="GO:0045595">
    <property type="term" value="P:regulation of cell differentiation"/>
    <property type="evidence" value="ECO:0007669"/>
    <property type="project" value="TreeGrafter"/>
</dbReference>
<comment type="subcellular location">
    <subcellularLocation>
        <location evidence="1">Membrane</location>
    </subcellularLocation>
</comment>
<reference evidence="5 6" key="1">
    <citation type="submission" date="2018-08" db="EMBL/GenBank/DDBJ databases">
        <title>Aphanomyces genome sequencing and annotation.</title>
        <authorList>
            <person name="Minardi D."/>
            <person name="Oidtmann B."/>
            <person name="Van Der Giezen M."/>
            <person name="Studholme D.J."/>
        </authorList>
    </citation>
    <scope>NUCLEOTIDE SEQUENCE [LARGE SCALE GENOMIC DNA]</scope>
    <source>
        <strain evidence="5 6">FDL457</strain>
    </source>
</reference>
<gene>
    <name evidence="5" type="ORF">DYB26_013481</name>
</gene>
<feature type="compositionally biased region" description="Low complexity" evidence="3">
    <location>
        <begin position="7"/>
        <end position="17"/>
    </location>
</feature>
<dbReference type="PANTHER" id="PTHR14309">
    <property type="entry name" value="EXPRESSED PROTEIN"/>
    <property type="match status" value="1"/>
</dbReference>
<sequence>MMFMRRSTSSLSSTGSSPAQQSMLDADIVREGWLRKKGHLFATIKSRYFVLYADGHLVYLNDVKKKKQKGSVVLAMSDIIAPHPTKKNDKIDAIRRVTTMQYPSMVMPQRMLSLAETSSTTDPSSSSAVFAASSSRDTFCVLIELGRSSRRVDTKMPKPKCKRVACPWQFPPVLSRFWNLVDEMERQCQMHMHYVPSRYLFYLLKSLLALHVAPSKLMEYGANLTV</sequence>
<dbReference type="Proteomes" id="UP000286510">
    <property type="component" value="Unassembled WGS sequence"/>
</dbReference>
<dbReference type="InterPro" id="IPR001849">
    <property type="entry name" value="PH_domain"/>
</dbReference>
<evidence type="ECO:0000259" key="4">
    <source>
        <dbReference type="Pfam" id="PF00169"/>
    </source>
</evidence>